<proteinExistence type="predicted"/>
<dbReference type="AlphaFoldDB" id="A0A099T5U9"/>
<dbReference type="InterPro" id="IPR043900">
    <property type="entry name" value="DUF5788"/>
</dbReference>
<keyword evidence="2" id="KW-1185">Reference proteome</keyword>
<dbReference type="Proteomes" id="UP000029859">
    <property type="component" value="Unassembled WGS sequence"/>
</dbReference>
<name>A0A099T5U9_METMT</name>
<sequence length="153" mass="18117">MDLLSMVEDQLITKNQRAKLLARLHRHLFWCGERIPDEVEIEGKMIPLHEITWKLINKPKLTEEDRVYIDHFIVALRKKARSCENYLEETDLTLEQAKDVFDKTAGLLRAIMDLKDIEELSGPERMKKYQEEAEKCKLKDAKSWMNFIAELEE</sequence>
<accession>A0A099T5U9</accession>
<dbReference type="EMBL" id="JRHO01000005">
    <property type="protein sequence ID" value="KGK99581.1"/>
    <property type="molecule type" value="Genomic_DNA"/>
</dbReference>
<dbReference type="Pfam" id="PF19101">
    <property type="entry name" value="DUF5788"/>
    <property type="match status" value="1"/>
</dbReference>
<evidence type="ECO:0000313" key="1">
    <source>
        <dbReference type="EMBL" id="KGK99581.1"/>
    </source>
</evidence>
<evidence type="ECO:0000313" key="2">
    <source>
        <dbReference type="Proteomes" id="UP000029859"/>
    </source>
</evidence>
<organism evidence="1 2">
    <name type="scientific">Methanococcoides methylutens</name>
    <dbReference type="NCBI Taxonomy" id="2226"/>
    <lineage>
        <taxon>Archaea</taxon>
        <taxon>Methanobacteriati</taxon>
        <taxon>Methanobacteriota</taxon>
        <taxon>Stenosarchaea group</taxon>
        <taxon>Methanomicrobia</taxon>
        <taxon>Methanosarcinales</taxon>
        <taxon>Methanosarcinaceae</taxon>
        <taxon>Methanococcoides</taxon>
    </lineage>
</organism>
<protein>
    <submittedName>
        <fullName evidence="1">Uncharacterized protein</fullName>
    </submittedName>
</protein>
<gene>
    <name evidence="1" type="ORF">LI82_02220</name>
</gene>
<comment type="caution">
    <text evidence="1">The sequence shown here is derived from an EMBL/GenBank/DDBJ whole genome shotgun (WGS) entry which is preliminary data.</text>
</comment>
<dbReference type="OrthoDB" id="137027at2157"/>
<reference evidence="1 2" key="1">
    <citation type="submission" date="2014-09" db="EMBL/GenBank/DDBJ databases">
        <title>Draft genome sequence of an obligately methylotrophic methanogen, Methanococcoides methylutens, isolated from marine sediment.</title>
        <authorList>
            <person name="Guan Y."/>
            <person name="Ngugi D.K."/>
            <person name="Blom J."/>
            <person name="Ali S."/>
            <person name="Ferry J.G."/>
            <person name="Stingl U."/>
        </authorList>
    </citation>
    <scope>NUCLEOTIDE SEQUENCE [LARGE SCALE GENOMIC DNA]</scope>
    <source>
        <strain evidence="1 2">DSM 2657</strain>
    </source>
</reference>
<dbReference type="RefSeq" id="WP_048193308.1">
    <property type="nucleotide sequence ID" value="NZ_CAAGSM010000007.1"/>
</dbReference>